<name>A0AAF0QN46_SOLVR</name>
<dbReference type="InterPro" id="IPR027073">
    <property type="entry name" value="5_3_exoribonuclease"/>
</dbReference>
<evidence type="ECO:0000313" key="3">
    <source>
        <dbReference type="Proteomes" id="UP001234989"/>
    </source>
</evidence>
<sequence length="150" mass="17328">MGVPAFYRWLADRYPLSIVDMVEEEPKDDVPVDVSKPNPNGMEFDNLYLDMNGRSGGIVVMWDKIVWKGELVTETNQMVACKFEGINQAFTRFLLVVYASCDPIIRRELWQESINIKEESSGPWVACGGFNATRYPNEKIRRAHNYWDND</sequence>
<feature type="domain" description="Xrn1 N-terminal" evidence="1">
    <location>
        <begin position="1"/>
        <end position="53"/>
    </location>
</feature>
<dbReference type="Gene3D" id="3.40.50.12390">
    <property type="match status" value="1"/>
</dbReference>
<organism evidence="2 3">
    <name type="scientific">Solanum verrucosum</name>
    <dbReference type="NCBI Taxonomy" id="315347"/>
    <lineage>
        <taxon>Eukaryota</taxon>
        <taxon>Viridiplantae</taxon>
        <taxon>Streptophyta</taxon>
        <taxon>Embryophyta</taxon>
        <taxon>Tracheophyta</taxon>
        <taxon>Spermatophyta</taxon>
        <taxon>Magnoliopsida</taxon>
        <taxon>eudicotyledons</taxon>
        <taxon>Gunneridae</taxon>
        <taxon>Pentapetalae</taxon>
        <taxon>asterids</taxon>
        <taxon>lamiids</taxon>
        <taxon>Solanales</taxon>
        <taxon>Solanaceae</taxon>
        <taxon>Solanoideae</taxon>
        <taxon>Solaneae</taxon>
        <taxon>Solanum</taxon>
    </lineage>
</organism>
<evidence type="ECO:0000313" key="2">
    <source>
        <dbReference type="EMBL" id="WMV25490.1"/>
    </source>
</evidence>
<dbReference type="GO" id="GO:0005634">
    <property type="term" value="C:nucleus"/>
    <property type="evidence" value="ECO:0007669"/>
    <property type="project" value="TreeGrafter"/>
</dbReference>
<dbReference type="PANTHER" id="PTHR12341">
    <property type="entry name" value="5'-&gt;3' EXORIBONUCLEASE"/>
    <property type="match status" value="1"/>
</dbReference>
<dbReference type="Pfam" id="PF03159">
    <property type="entry name" value="XRN_N"/>
    <property type="match status" value="1"/>
</dbReference>
<dbReference type="AlphaFoldDB" id="A0AAF0QN46"/>
<proteinExistence type="predicted"/>
<accession>A0AAF0QN46</accession>
<dbReference type="PANTHER" id="PTHR12341:SF74">
    <property type="entry name" value="5'-3' EXORIBONUCLEASE 4"/>
    <property type="match status" value="1"/>
</dbReference>
<protein>
    <recommendedName>
        <fullName evidence="1">Xrn1 N-terminal domain-containing protein</fullName>
    </recommendedName>
</protein>
<dbReference type="Proteomes" id="UP001234989">
    <property type="component" value="Chromosome 4"/>
</dbReference>
<dbReference type="GO" id="GO:0004534">
    <property type="term" value="F:5'-3' RNA exonuclease activity"/>
    <property type="evidence" value="ECO:0007669"/>
    <property type="project" value="TreeGrafter"/>
</dbReference>
<reference evidence="2" key="1">
    <citation type="submission" date="2023-08" db="EMBL/GenBank/DDBJ databases">
        <title>A de novo genome assembly of Solanum verrucosum Schlechtendal, a Mexican diploid species geographically isolated from the other diploid A-genome species in potato relatives.</title>
        <authorList>
            <person name="Hosaka K."/>
        </authorList>
    </citation>
    <scope>NUCLEOTIDE SEQUENCE</scope>
    <source>
        <tissue evidence="2">Young leaves</tissue>
    </source>
</reference>
<dbReference type="GO" id="GO:0003723">
    <property type="term" value="F:RNA binding"/>
    <property type="evidence" value="ECO:0007669"/>
    <property type="project" value="TreeGrafter"/>
</dbReference>
<dbReference type="GO" id="GO:0000956">
    <property type="term" value="P:nuclear-transcribed mRNA catabolic process"/>
    <property type="evidence" value="ECO:0007669"/>
    <property type="project" value="TreeGrafter"/>
</dbReference>
<gene>
    <name evidence="2" type="ORF">MTR67_018875</name>
</gene>
<dbReference type="EMBL" id="CP133615">
    <property type="protein sequence ID" value="WMV25490.1"/>
    <property type="molecule type" value="Genomic_DNA"/>
</dbReference>
<dbReference type="InterPro" id="IPR004859">
    <property type="entry name" value="Xrn1_N"/>
</dbReference>
<keyword evidence="3" id="KW-1185">Reference proteome</keyword>
<evidence type="ECO:0000259" key="1">
    <source>
        <dbReference type="Pfam" id="PF03159"/>
    </source>
</evidence>